<gene>
    <name evidence="6" type="ORF">Bca52824_026278</name>
</gene>
<evidence type="ECO:0000256" key="3">
    <source>
        <dbReference type="ARBA" id="ARBA00022679"/>
    </source>
</evidence>
<evidence type="ECO:0000256" key="1">
    <source>
        <dbReference type="ARBA" id="ARBA00009995"/>
    </source>
</evidence>
<protein>
    <recommendedName>
        <fullName evidence="5">Glycosyltransferase</fullName>
        <ecNumber evidence="5">2.4.1.-</ecNumber>
    </recommendedName>
</protein>
<comment type="similarity">
    <text evidence="1 4">Belongs to the UDP-glycosyltransferase family.</text>
</comment>
<dbReference type="Proteomes" id="UP000886595">
    <property type="component" value="Unassembled WGS sequence"/>
</dbReference>
<dbReference type="InterPro" id="IPR035595">
    <property type="entry name" value="UDP_glycos_trans_CS"/>
</dbReference>
<dbReference type="AlphaFoldDB" id="A0A8X7SHB2"/>
<accession>A0A8X7SHB2</accession>
<keyword evidence="7" id="KW-1185">Reference proteome</keyword>
<organism evidence="6 7">
    <name type="scientific">Brassica carinata</name>
    <name type="common">Ethiopian mustard</name>
    <name type="synonym">Abyssinian cabbage</name>
    <dbReference type="NCBI Taxonomy" id="52824"/>
    <lineage>
        <taxon>Eukaryota</taxon>
        <taxon>Viridiplantae</taxon>
        <taxon>Streptophyta</taxon>
        <taxon>Embryophyta</taxon>
        <taxon>Tracheophyta</taxon>
        <taxon>Spermatophyta</taxon>
        <taxon>Magnoliopsida</taxon>
        <taxon>eudicotyledons</taxon>
        <taxon>Gunneridae</taxon>
        <taxon>Pentapetalae</taxon>
        <taxon>rosids</taxon>
        <taxon>malvids</taxon>
        <taxon>Brassicales</taxon>
        <taxon>Brassicaceae</taxon>
        <taxon>Brassiceae</taxon>
        <taxon>Brassica</taxon>
    </lineage>
</organism>
<dbReference type="PANTHER" id="PTHR48048">
    <property type="entry name" value="GLYCOSYLTRANSFERASE"/>
    <property type="match status" value="1"/>
</dbReference>
<evidence type="ECO:0000256" key="4">
    <source>
        <dbReference type="RuleBase" id="RU003718"/>
    </source>
</evidence>
<dbReference type="PROSITE" id="PS00375">
    <property type="entry name" value="UDPGT"/>
    <property type="match status" value="1"/>
</dbReference>
<dbReference type="InterPro" id="IPR050481">
    <property type="entry name" value="UDP-glycosyltransf_plant"/>
</dbReference>
<comment type="caution">
    <text evidence="6">The sequence shown here is derived from an EMBL/GenBank/DDBJ whole genome shotgun (WGS) entry which is preliminary data.</text>
</comment>
<evidence type="ECO:0000256" key="2">
    <source>
        <dbReference type="ARBA" id="ARBA00022676"/>
    </source>
</evidence>
<dbReference type="Pfam" id="PF00201">
    <property type="entry name" value="UDPGT"/>
    <property type="match status" value="1"/>
</dbReference>
<dbReference type="GO" id="GO:0035251">
    <property type="term" value="F:UDP-glucosyltransferase activity"/>
    <property type="evidence" value="ECO:0007669"/>
    <property type="project" value="InterPro"/>
</dbReference>
<dbReference type="OrthoDB" id="5835829at2759"/>
<dbReference type="EC" id="2.4.1.-" evidence="5"/>
<sequence length="479" mass="53812">MKMELVFIPSPGINHVRATAAMVKLLVNSDDRLSVTLVVIPERFSSGDTSSDYPESESRLRYYHLHAGDQSTHDQDQTYMSYIESQKPHVRNAVSKLAHEMSTTHPDSPRRLAGIVVEFFCTPMIDVANEFGLPAYLYFTSNASYLGLMFHVQYLHDQENFEVTKLRGSDAELDVPSLNRRLPVTCLPSVMLSKDWFPNLLRRARTLRGTKGILVNSVEEIEPQALKFFSAGNGTPPLYEVGPILDLKTDSGDEKRTEILGWLDEQPPRSVLFLCFGSMGGFSEEQAREMAVAIERSGHRFLWSLRRAAPAEKIMTGSPPGEFTNLVEVLPEGFLDRTGKIGKIVTWAPQVAVLGHPAVGGFVTHCGWNSILESLWFGVPMAAWPIYAEQQFNAFRMVEEVGVAAEIRKDYRRDNLLGESEMVTAEEVERGINCVMEQDGEMRKRVKEMSEKFHMALMDGGSSTHAMRKFVQDVIENIS</sequence>
<dbReference type="PANTHER" id="PTHR48048:SF45">
    <property type="entry name" value="GLYCOSYLTRANSFERASE"/>
    <property type="match status" value="1"/>
</dbReference>
<evidence type="ECO:0000313" key="6">
    <source>
        <dbReference type="EMBL" id="KAG2306530.1"/>
    </source>
</evidence>
<evidence type="ECO:0000256" key="5">
    <source>
        <dbReference type="RuleBase" id="RU362057"/>
    </source>
</evidence>
<dbReference type="FunFam" id="3.40.50.2000:FF:000056">
    <property type="entry name" value="Glycosyltransferase"/>
    <property type="match status" value="1"/>
</dbReference>
<keyword evidence="2 4" id="KW-0328">Glycosyltransferase</keyword>
<dbReference type="SUPFAM" id="SSF53756">
    <property type="entry name" value="UDP-Glycosyltransferase/glycogen phosphorylase"/>
    <property type="match status" value="1"/>
</dbReference>
<dbReference type="InterPro" id="IPR002213">
    <property type="entry name" value="UDP_glucos_trans"/>
</dbReference>
<evidence type="ECO:0000313" key="7">
    <source>
        <dbReference type="Proteomes" id="UP000886595"/>
    </source>
</evidence>
<proteinExistence type="inferred from homology"/>
<dbReference type="Gene3D" id="3.40.50.2000">
    <property type="entry name" value="Glycogen Phosphorylase B"/>
    <property type="match status" value="2"/>
</dbReference>
<dbReference type="CDD" id="cd03784">
    <property type="entry name" value="GT1_Gtf-like"/>
    <property type="match status" value="1"/>
</dbReference>
<name>A0A8X7SHB2_BRACI</name>
<keyword evidence="3 4" id="KW-0808">Transferase</keyword>
<reference evidence="6 7" key="1">
    <citation type="submission" date="2020-02" db="EMBL/GenBank/DDBJ databases">
        <authorList>
            <person name="Ma Q."/>
            <person name="Huang Y."/>
            <person name="Song X."/>
            <person name="Pei D."/>
        </authorList>
    </citation>
    <scope>NUCLEOTIDE SEQUENCE [LARGE SCALE GENOMIC DNA]</scope>
    <source>
        <strain evidence="6">Sxm20200214</strain>
        <tissue evidence="6">Leaf</tissue>
    </source>
</reference>
<dbReference type="EMBL" id="JAAMPC010000006">
    <property type="protein sequence ID" value="KAG2306530.1"/>
    <property type="molecule type" value="Genomic_DNA"/>
</dbReference>